<dbReference type="AlphaFoldDB" id="A0A9D4L3X6"/>
<feature type="domain" description="YitH/HolE acetyltransferase (GNAT)" evidence="1">
    <location>
        <begin position="2"/>
        <end position="99"/>
    </location>
</feature>
<reference evidence="2" key="1">
    <citation type="journal article" date="2019" name="bioRxiv">
        <title>The Genome of the Zebra Mussel, Dreissena polymorpha: A Resource for Invasive Species Research.</title>
        <authorList>
            <person name="McCartney M.A."/>
            <person name="Auch B."/>
            <person name="Kono T."/>
            <person name="Mallez S."/>
            <person name="Zhang Y."/>
            <person name="Obille A."/>
            <person name="Becker A."/>
            <person name="Abrahante J.E."/>
            <person name="Garbe J."/>
            <person name="Badalamenti J.P."/>
            <person name="Herman A."/>
            <person name="Mangelson H."/>
            <person name="Liachko I."/>
            <person name="Sullivan S."/>
            <person name="Sone E.D."/>
            <person name="Koren S."/>
            <person name="Silverstein K.A.T."/>
            <person name="Beckman K.B."/>
            <person name="Gohl D.M."/>
        </authorList>
    </citation>
    <scope>NUCLEOTIDE SEQUENCE</scope>
    <source>
        <strain evidence="2">Duluth1</strain>
        <tissue evidence="2">Whole animal</tissue>
    </source>
</reference>
<proteinExistence type="predicted"/>
<comment type="caution">
    <text evidence="2">The sequence shown here is derived from an EMBL/GenBank/DDBJ whole genome shotgun (WGS) entry which is preliminary data.</text>
</comment>
<name>A0A9D4L3X6_DREPO</name>
<gene>
    <name evidence="2" type="ORF">DPMN_093360</name>
</gene>
<dbReference type="PANTHER" id="PTHR47237">
    <property type="entry name" value="SLL0310 PROTEIN"/>
    <property type="match status" value="1"/>
</dbReference>
<dbReference type="InterPro" id="IPR041496">
    <property type="entry name" value="YitH/HolE_GNAT"/>
</dbReference>
<evidence type="ECO:0000313" key="3">
    <source>
        <dbReference type="Proteomes" id="UP000828390"/>
    </source>
</evidence>
<organism evidence="2 3">
    <name type="scientific">Dreissena polymorpha</name>
    <name type="common">Zebra mussel</name>
    <name type="synonym">Mytilus polymorpha</name>
    <dbReference type="NCBI Taxonomy" id="45954"/>
    <lineage>
        <taxon>Eukaryota</taxon>
        <taxon>Metazoa</taxon>
        <taxon>Spiralia</taxon>
        <taxon>Lophotrochozoa</taxon>
        <taxon>Mollusca</taxon>
        <taxon>Bivalvia</taxon>
        <taxon>Autobranchia</taxon>
        <taxon>Heteroconchia</taxon>
        <taxon>Euheterodonta</taxon>
        <taxon>Imparidentia</taxon>
        <taxon>Neoheterodontei</taxon>
        <taxon>Myida</taxon>
        <taxon>Dreissenoidea</taxon>
        <taxon>Dreissenidae</taxon>
        <taxon>Dreissena</taxon>
    </lineage>
</organism>
<keyword evidence="3" id="KW-1185">Reference proteome</keyword>
<sequence length="131" mass="15382">MVMKYDRQVYRTLDRERFLRAWFGVDGCRAVVALRCNQVVGYGRIHEKPRQEYGLRNVFADDDSVVEAILRELFKDVPEAHVVHFMKDEGKPMQKYLEHSVSGDFSGIRIYKKYPVETIADKMWLTSAHIL</sequence>
<protein>
    <recommendedName>
        <fullName evidence="1">YitH/HolE acetyltransferase (GNAT) domain-containing protein</fullName>
    </recommendedName>
</protein>
<dbReference type="PANTHER" id="PTHR47237:SF1">
    <property type="entry name" value="SLL0310 PROTEIN"/>
    <property type="match status" value="1"/>
</dbReference>
<accession>A0A9D4L3X6</accession>
<dbReference type="InterPro" id="IPR052729">
    <property type="entry name" value="Acyl/Acetyltrans_Enzymes"/>
</dbReference>
<dbReference type="Gene3D" id="3.40.630.90">
    <property type="match status" value="1"/>
</dbReference>
<dbReference type="Proteomes" id="UP000828390">
    <property type="component" value="Unassembled WGS sequence"/>
</dbReference>
<dbReference type="EMBL" id="JAIWYP010000003">
    <property type="protein sequence ID" value="KAH3850884.1"/>
    <property type="molecule type" value="Genomic_DNA"/>
</dbReference>
<reference evidence="2" key="2">
    <citation type="submission" date="2020-11" db="EMBL/GenBank/DDBJ databases">
        <authorList>
            <person name="McCartney M.A."/>
            <person name="Auch B."/>
            <person name="Kono T."/>
            <person name="Mallez S."/>
            <person name="Becker A."/>
            <person name="Gohl D.M."/>
            <person name="Silverstein K.A.T."/>
            <person name="Koren S."/>
            <person name="Bechman K.B."/>
            <person name="Herman A."/>
            <person name="Abrahante J.E."/>
            <person name="Garbe J."/>
        </authorList>
    </citation>
    <scope>NUCLEOTIDE SEQUENCE</scope>
    <source>
        <strain evidence="2">Duluth1</strain>
        <tissue evidence="2">Whole animal</tissue>
    </source>
</reference>
<evidence type="ECO:0000313" key="2">
    <source>
        <dbReference type="EMBL" id="KAH3850884.1"/>
    </source>
</evidence>
<evidence type="ECO:0000259" key="1">
    <source>
        <dbReference type="Pfam" id="PF18014"/>
    </source>
</evidence>
<dbReference type="Pfam" id="PF18014">
    <property type="entry name" value="Acetyltransf_18"/>
    <property type="match status" value="1"/>
</dbReference>